<sequence length="125" mass="13469">MGNSGSVSLSPRGEYAPAPNINPSIAGISTPTASIVLLDYPVKKENPQSLLTGNTPDSPPTQNEHTTIQITTQESHPPPSKIASKEAVELPPQQRPTKPSLHPQPRTHETENAQEEDIFDSFPTL</sequence>
<organism evidence="2 3">
    <name type="scientific">Hyaloscypha bicolor E</name>
    <dbReference type="NCBI Taxonomy" id="1095630"/>
    <lineage>
        <taxon>Eukaryota</taxon>
        <taxon>Fungi</taxon>
        <taxon>Dikarya</taxon>
        <taxon>Ascomycota</taxon>
        <taxon>Pezizomycotina</taxon>
        <taxon>Leotiomycetes</taxon>
        <taxon>Helotiales</taxon>
        <taxon>Hyaloscyphaceae</taxon>
        <taxon>Hyaloscypha</taxon>
        <taxon>Hyaloscypha bicolor</taxon>
    </lineage>
</organism>
<reference evidence="2 3" key="1">
    <citation type="submission" date="2016-04" db="EMBL/GenBank/DDBJ databases">
        <title>A degradative enzymes factory behind the ericoid mycorrhizal symbiosis.</title>
        <authorList>
            <consortium name="DOE Joint Genome Institute"/>
            <person name="Martino E."/>
            <person name="Morin E."/>
            <person name="Grelet G."/>
            <person name="Kuo A."/>
            <person name="Kohler A."/>
            <person name="Daghino S."/>
            <person name="Barry K."/>
            <person name="Choi C."/>
            <person name="Cichocki N."/>
            <person name="Clum A."/>
            <person name="Copeland A."/>
            <person name="Hainaut M."/>
            <person name="Haridas S."/>
            <person name="Labutti K."/>
            <person name="Lindquist E."/>
            <person name="Lipzen A."/>
            <person name="Khouja H.-R."/>
            <person name="Murat C."/>
            <person name="Ohm R."/>
            <person name="Olson A."/>
            <person name="Spatafora J."/>
            <person name="Veneault-Fourrey C."/>
            <person name="Henrissat B."/>
            <person name="Grigoriev I."/>
            <person name="Martin F."/>
            <person name="Perotto S."/>
        </authorList>
    </citation>
    <scope>NUCLEOTIDE SEQUENCE [LARGE SCALE GENOMIC DNA]</scope>
    <source>
        <strain evidence="2 3">E</strain>
    </source>
</reference>
<evidence type="ECO:0000313" key="2">
    <source>
        <dbReference type="EMBL" id="PMD63475.1"/>
    </source>
</evidence>
<feature type="region of interest" description="Disordered" evidence="1">
    <location>
        <begin position="46"/>
        <end position="125"/>
    </location>
</feature>
<dbReference type="GeneID" id="36590746"/>
<dbReference type="Proteomes" id="UP000235371">
    <property type="component" value="Unassembled WGS sequence"/>
</dbReference>
<proteinExistence type="predicted"/>
<dbReference type="InParanoid" id="A0A2J6TKB8"/>
<dbReference type="EMBL" id="KZ613780">
    <property type="protein sequence ID" value="PMD63475.1"/>
    <property type="molecule type" value="Genomic_DNA"/>
</dbReference>
<gene>
    <name evidence="2" type="ORF">K444DRAFT_626560</name>
</gene>
<evidence type="ECO:0000313" key="3">
    <source>
        <dbReference type="Proteomes" id="UP000235371"/>
    </source>
</evidence>
<evidence type="ECO:0000256" key="1">
    <source>
        <dbReference type="SAM" id="MobiDB-lite"/>
    </source>
</evidence>
<feature type="compositionally biased region" description="Polar residues" evidence="1">
    <location>
        <begin position="47"/>
        <end position="75"/>
    </location>
</feature>
<dbReference type="OrthoDB" id="10470004at2759"/>
<feature type="region of interest" description="Disordered" evidence="1">
    <location>
        <begin position="1"/>
        <end position="27"/>
    </location>
</feature>
<accession>A0A2J6TKB8</accession>
<keyword evidence="3" id="KW-1185">Reference proteome</keyword>
<name>A0A2J6TKB8_9HELO</name>
<dbReference type="AlphaFoldDB" id="A0A2J6TKB8"/>
<protein>
    <submittedName>
        <fullName evidence="2">Uncharacterized protein</fullName>
    </submittedName>
</protein>
<dbReference type="RefSeq" id="XP_024740379.1">
    <property type="nucleotide sequence ID" value="XM_024882669.1"/>
</dbReference>